<dbReference type="NCBIfam" id="NF033857">
    <property type="entry name" value="BPSL0067_fam"/>
    <property type="match status" value="1"/>
</dbReference>
<comment type="caution">
    <text evidence="1">The sequence shown here is derived from an EMBL/GenBank/DDBJ whole genome shotgun (WGS) entry which is preliminary data.</text>
</comment>
<evidence type="ECO:0000313" key="2">
    <source>
        <dbReference type="Proteomes" id="UP000439986"/>
    </source>
</evidence>
<name>A0A844CV12_9BURK</name>
<dbReference type="InterPro" id="IPR047746">
    <property type="entry name" value="Dae2/Tae2-like"/>
</dbReference>
<evidence type="ECO:0000313" key="1">
    <source>
        <dbReference type="EMBL" id="MRW83738.1"/>
    </source>
</evidence>
<sequence>MDYRYRGDVNKLQGHDPVGSGECVALVQQFAKAPQTTRWRPGLHVLDAEYIAPGTAIATFSSPIAPFRSTHGNHAALFMYAGPKAPDTKQPKYIVVMDQWKGREGGIKARRINYYSPEAAKAKRILDSDNAAAFYVIR</sequence>
<keyword evidence="2" id="KW-1185">Reference proteome</keyword>
<protein>
    <submittedName>
        <fullName evidence="1">BPSL0067 family protein</fullName>
    </submittedName>
</protein>
<reference evidence="1 2" key="1">
    <citation type="submission" date="2019-11" db="EMBL/GenBank/DDBJ databases">
        <title>Novel species isolated from a subtropical stream in China.</title>
        <authorList>
            <person name="Lu H."/>
        </authorList>
    </citation>
    <scope>NUCLEOTIDE SEQUENCE [LARGE SCALE GENOMIC DNA]</scope>
    <source>
        <strain evidence="1 2">FT26W</strain>
    </source>
</reference>
<dbReference type="AlphaFoldDB" id="A0A844CV12"/>
<dbReference type="Proteomes" id="UP000439986">
    <property type="component" value="Unassembled WGS sequence"/>
</dbReference>
<gene>
    <name evidence="1" type="ORF">GJ698_06475</name>
</gene>
<dbReference type="EMBL" id="WKJL01000003">
    <property type="protein sequence ID" value="MRW83738.1"/>
    <property type="molecule type" value="Genomic_DNA"/>
</dbReference>
<proteinExistence type="predicted"/>
<organism evidence="1 2">
    <name type="scientific">Duganella aquatilis</name>
    <dbReference type="NCBI Taxonomy" id="2666082"/>
    <lineage>
        <taxon>Bacteria</taxon>
        <taxon>Pseudomonadati</taxon>
        <taxon>Pseudomonadota</taxon>
        <taxon>Betaproteobacteria</taxon>
        <taxon>Burkholderiales</taxon>
        <taxon>Oxalobacteraceae</taxon>
        <taxon>Telluria group</taxon>
        <taxon>Duganella</taxon>
    </lineage>
</organism>
<accession>A0A844CV12</accession>